<feature type="domain" description="Sigma-54 factor interaction" evidence="5">
    <location>
        <begin position="127"/>
        <end position="217"/>
    </location>
</feature>
<evidence type="ECO:0000256" key="2">
    <source>
        <dbReference type="ARBA" id="ARBA00022840"/>
    </source>
</evidence>
<evidence type="ECO:0000259" key="5">
    <source>
        <dbReference type="PROSITE" id="PS50045"/>
    </source>
</evidence>
<evidence type="ECO:0000256" key="1">
    <source>
        <dbReference type="ARBA" id="ARBA00022741"/>
    </source>
</evidence>
<dbReference type="Pfam" id="PF02954">
    <property type="entry name" value="HTH_8"/>
    <property type="match status" value="1"/>
</dbReference>
<dbReference type="PRINTS" id="PR01590">
    <property type="entry name" value="HTHFIS"/>
</dbReference>
<evidence type="ECO:0000256" key="4">
    <source>
        <dbReference type="ARBA" id="ARBA00023163"/>
    </source>
</evidence>
<comment type="caution">
    <text evidence="6">The sequence shown here is derived from an EMBL/GenBank/DDBJ whole genome shotgun (WGS) entry which is preliminary data.</text>
</comment>
<dbReference type="RefSeq" id="WP_135621588.1">
    <property type="nucleotide sequence ID" value="NZ_RQGD01000005.1"/>
</dbReference>
<dbReference type="InterPro" id="IPR002078">
    <property type="entry name" value="Sigma_54_int"/>
</dbReference>
<keyword evidence="3" id="KW-0805">Transcription regulation</keyword>
<dbReference type="PANTHER" id="PTHR32071">
    <property type="entry name" value="TRANSCRIPTIONAL REGULATORY PROTEIN"/>
    <property type="match status" value="1"/>
</dbReference>
<dbReference type="PANTHER" id="PTHR32071:SF57">
    <property type="entry name" value="C4-DICARBOXYLATE TRANSPORT TRANSCRIPTIONAL REGULATORY PROTEIN DCTD"/>
    <property type="match status" value="1"/>
</dbReference>
<evidence type="ECO:0000256" key="3">
    <source>
        <dbReference type="ARBA" id="ARBA00023015"/>
    </source>
</evidence>
<accession>A0A4R9K943</accession>
<reference evidence="6" key="1">
    <citation type="journal article" date="2019" name="PLoS Negl. Trop. Dis.">
        <title>Revisiting the worldwide diversity of Leptospira species in the environment.</title>
        <authorList>
            <person name="Vincent A.T."/>
            <person name="Schiettekatte O."/>
            <person name="Bourhy P."/>
            <person name="Veyrier F.J."/>
            <person name="Picardeau M."/>
        </authorList>
    </citation>
    <scope>NUCLEOTIDE SEQUENCE [LARGE SCALE GENOMIC DNA]</scope>
    <source>
        <strain evidence="6">201702476</strain>
    </source>
</reference>
<proteinExistence type="predicted"/>
<keyword evidence="2" id="KW-0067">ATP-binding</keyword>
<dbReference type="GO" id="GO:0006355">
    <property type="term" value="P:regulation of DNA-templated transcription"/>
    <property type="evidence" value="ECO:0007669"/>
    <property type="project" value="InterPro"/>
</dbReference>
<sequence length="295" mass="34888">MSKKNDLNSTWIANFGESKKLKEQWLEASKTKLPLVIVGDSGVGKTFWIERSIAQRAGEQKYQLVKVDYSLKPDFFENTMRKLDAHKLTFLCWENLSLGSESEIRNWMQWWKEKKYLLDESLYIYWEIQSGELKKIESLPYLSDFFDQMKSFAFQLLPLHRRQSDITFFVLSFLENANKDLKKSVSSMDVHFHHYFTKRNFKHNLHELRDFIYSLVAFSSKKQIKLKQVPIHLFENHDSIIPVRTGISLSDYEKAIISENLKLVNGNRTKAAKLLGISERNLYRKIKEFQLEEEA</sequence>
<dbReference type="Pfam" id="PF25601">
    <property type="entry name" value="AAA_lid_14"/>
    <property type="match status" value="1"/>
</dbReference>
<keyword evidence="4" id="KW-0804">Transcription</keyword>
<dbReference type="InterPro" id="IPR002197">
    <property type="entry name" value="HTH_Fis"/>
</dbReference>
<dbReference type="SUPFAM" id="SSF52540">
    <property type="entry name" value="P-loop containing nucleoside triphosphate hydrolases"/>
    <property type="match status" value="1"/>
</dbReference>
<dbReference type="EMBL" id="RQGD01000005">
    <property type="protein sequence ID" value="TGL63168.1"/>
    <property type="molecule type" value="Genomic_DNA"/>
</dbReference>
<name>A0A4R9K943_9LEPT</name>
<dbReference type="InterPro" id="IPR009057">
    <property type="entry name" value="Homeodomain-like_sf"/>
</dbReference>
<dbReference type="InterPro" id="IPR027417">
    <property type="entry name" value="P-loop_NTPase"/>
</dbReference>
<evidence type="ECO:0000313" key="7">
    <source>
        <dbReference type="Proteomes" id="UP000297693"/>
    </source>
</evidence>
<gene>
    <name evidence="6" type="ORF">EHQ58_01625</name>
</gene>
<dbReference type="PROSITE" id="PS50045">
    <property type="entry name" value="SIGMA54_INTERACT_4"/>
    <property type="match status" value="1"/>
</dbReference>
<dbReference type="Gene3D" id="1.10.8.60">
    <property type="match status" value="1"/>
</dbReference>
<dbReference type="SUPFAM" id="SSF46689">
    <property type="entry name" value="Homeodomain-like"/>
    <property type="match status" value="1"/>
</dbReference>
<evidence type="ECO:0000313" key="6">
    <source>
        <dbReference type="EMBL" id="TGL63168.1"/>
    </source>
</evidence>
<dbReference type="GO" id="GO:0043565">
    <property type="term" value="F:sequence-specific DNA binding"/>
    <property type="evidence" value="ECO:0007669"/>
    <property type="project" value="InterPro"/>
</dbReference>
<dbReference type="InterPro" id="IPR058031">
    <property type="entry name" value="AAA_lid_NorR"/>
</dbReference>
<dbReference type="AlphaFoldDB" id="A0A4R9K943"/>
<dbReference type="Proteomes" id="UP000297693">
    <property type="component" value="Unassembled WGS sequence"/>
</dbReference>
<dbReference type="OrthoDB" id="9771372at2"/>
<organism evidence="6 7">
    <name type="scientific">Leptospira ognonensis</name>
    <dbReference type="NCBI Taxonomy" id="2484945"/>
    <lineage>
        <taxon>Bacteria</taxon>
        <taxon>Pseudomonadati</taxon>
        <taxon>Spirochaetota</taxon>
        <taxon>Spirochaetia</taxon>
        <taxon>Leptospirales</taxon>
        <taxon>Leptospiraceae</taxon>
        <taxon>Leptospira</taxon>
    </lineage>
</organism>
<dbReference type="Gene3D" id="1.10.10.60">
    <property type="entry name" value="Homeodomain-like"/>
    <property type="match status" value="1"/>
</dbReference>
<keyword evidence="1" id="KW-0547">Nucleotide-binding</keyword>
<protein>
    <submittedName>
        <fullName evidence="6">Transcriptional regulator</fullName>
    </submittedName>
</protein>
<dbReference type="GO" id="GO:0005524">
    <property type="term" value="F:ATP binding"/>
    <property type="evidence" value="ECO:0007669"/>
    <property type="project" value="UniProtKB-KW"/>
</dbReference>
<keyword evidence="7" id="KW-1185">Reference proteome</keyword>